<dbReference type="EMBL" id="OU900094">
    <property type="protein sequence ID" value="CAG9854740.1"/>
    <property type="molecule type" value="Genomic_DNA"/>
</dbReference>
<evidence type="ECO:0000256" key="3">
    <source>
        <dbReference type="ARBA" id="ARBA00022729"/>
    </source>
</evidence>
<sequence>MDKLLLLFSICLILTVIFDFPVEGYRYFRQGRLGKKVDDSKPSKFERWFTQNLDHFNPNNQKTWQQRYYVNDEFFDNATRKTAFLQIGGEGEATASWMTNGSWYIYAKEFKPILFQLEHRYYGKSHPTEDLRTENLVYLTSQQALADLAFCIESMNEKYELSPDVKWIVFGGSYPGCLAAWVRQKYPHLVHGAMSASGPLEAQLDFPEYFGVVQDALRSVSDECVAAVKTGTAQVDKLILTKDGQKRLDEQFKLCDKLEETIDNPMDVSNFYQSLANNFAGVVQYNHDNRESNLKLNLTVEKLCDVMTNKDLGIEVDRLAAVNNLLLNGSNETCLDYKYDKMISEMRNVSWDAEASEGGRQWTYQTCTEFGFFQTSSYKPQIFGDGFQLDFFISMCEDIFGKGYDRKFLDKAIERSNTLYGGLDIEVTNVVFVHGSLDPWHVLGITKTRDNKAPAILIKGAAHCANMYNPSPSDTPQLKAARVQIKNYIEDWLNL</sequence>
<dbReference type="GO" id="GO:0070008">
    <property type="term" value="F:serine-type exopeptidase activity"/>
    <property type="evidence" value="ECO:0007669"/>
    <property type="project" value="InterPro"/>
</dbReference>
<dbReference type="GO" id="GO:0006508">
    <property type="term" value="P:proteolysis"/>
    <property type="evidence" value="ECO:0007669"/>
    <property type="project" value="UniProtKB-KW"/>
</dbReference>
<dbReference type="Pfam" id="PF05577">
    <property type="entry name" value="Peptidase_S28"/>
    <property type="match status" value="1"/>
</dbReference>
<evidence type="ECO:0000256" key="5">
    <source>
        <dbReference type="ARBA" id="ARBA00023180"/>
    </source>
</evidence>
<organism evidence="7 8">
    <name type="scientific">Phyllotreta striolata</name>
    <name type="common">Striped flea beetle</name>
    <name type="synonym">Crioceris striolata</name>
    <dbReference type="NCBI Taxonomy" id="444603"/>
    <lineage>
        <taxon>Eukaryota</taxon>
        <taxon>Metazoa</taxon>
        <taxon>Ecdysozoa</taxon>
        <taxon>Arthropoda</taxon>
        <taxon>Hexapoda</taxon>
        <taxon>Insecta</taxon>
        <taxon>Pterygota</taxon>
        <taxon>Neoptera</taxon>
        <taxon>Endopterygota</taxon>
        <taxon>Coleoptera</taxon>
        <taxon>Polyphaga</taxon>
        <taxon>Cucujiformia</taxon>
        <taxon>Chrysomeloidea</taxon>
        <taxon>Chrysomelidae</taxon>
        <taxon>Galerucinae</taxon>
        <taxon>Alticini</taxon>
        <taxon>Phyllotreta</taxon>
    </lineage>
</organism>
<keyword evidence="4" id="KW-0378">Hydrolase</keyword>
<comment type="similarity">
    <text evidence="1">Belongs to the peptidase S28 family.</text>
</comment>
<dbReference type="InterPro" id="IPR029058">
    <property type="entry name" value="AB_hydrolase_fold"/>
</dbReference>
<evidence type="ECO:0000256" key="1">
    <source>
        <dbReference type="ARBA" id="ARBA00011079"/>
    </source>
</evidence>
<gene>
    <name evidence="7" type="ORF">PHYEVI_LOCUS1200</name>
</gene>
<dbReference type="Proteomes" id="UP001153712">
    <property type="component" value="Chromosome 1"/>
</dbReference>
<dbReference type="OrthoDB" id="1735038at2759"/>
<reference evidence="7" key="1">
    <citation type="submission" date="2022-01" db="EMBL/GenBank/DDBJ databases">
        <authorList>
            <person name="King R."/>
        </authorList>
    </citation>
    <scope>NUCLEOTIDE SEQUENCE</scope>
</reference>
<keyword evidence="8" id="KW-1185">Reference proteome</keyword>
<evidence type="ECO:0000313" key="7">
    <source>
        <dbReference type="EMBL" id="CAG9854740.1"/>
    </source>
</evidence>
<dbReference type="InterPro" id="IPR042269">
    <property type="entry name" value="Ser_carbopepase_S28_SKS"/>
</dbReference>
<dbReference type="GO" id="GO:0008239">
    <property type="term" value="F:dipeptidyl-peptidase activity"/>
    <property type="evidence" value="ECO:0007669"/>
    <property type="project" value="TreeGrafter"/>
</dbReference>
<proteinExistence type="inferred from homology"/>
<evidence type="ECO:0000256" key="6">
    <source>
        <dbReference type="SAM" id="SignalP"/>
    </source>
</evidence>
<dbReference type="Gene3D" id="3.40.50.1820">
    <property type="entry name" value="alpha/beta hydrolase"/>
    <property type="match status" value="1"/>
</dbReference>
<evidence type="ECO:0000256" key="4">
    <source>
        <dbReference type="ARBA" id="ARBA00022801"/>
    </source>
</evidence>
<dbReference type="AlphaFoldDB" id="A0A9N9TEK2"/>
<accession>A0A9N9TEK2</accession>
<dbReference type="Gene3D" id="1.20.120.980">
    <property type="entry name" value="Serine carboxypeptidase S28, SKS domain"/>
    <property type="match status" value="1"/>
</dbReference>
<feature type="signal peptide" evidence="6">
    <location>
        <begin position="1"/>
        <end position="24"/>
    </location>
</feature>
<feature type="chain" id="PRO_5040354345" description="Serine protease K12H4.7" evidence="6">
    <location>
        <begin position="25"/>
        <end position="495"/>
    </location>
</feature>
<protein>
    <recommendedName>
        <fullName evidence="9">Serine protease K12H4.7</fullName>
    </recommendedName>
</protein>
<dbReference type="InterPro" id="IPR008758">
    <property type="entry name" value="Peptidase_S28"/>
</dbReference>
<dbReference type="SUPFAM" id="SSF53474">
    <property type="entry name" value="alpha/beta-Hydrolases"/>
    <property type="match status" value="1"/>
</dbReference>
<name>A0A9N9TEK2_PHYSR</name>
<dbReference type="FunFam" id="1.20.120.980:FF:000003">
    <property type="entry name" value="Serine protease 16"/>
    <property type="match status" value="1"/>
</dbReference>
<keyword evidence="3 6" id="KW-0732">Signal</keyword>
<keyword evidence="5" id="KW-0325">Glycoprotein</keyword>
<keyword evidence="2" id="KW-0645">Protease</keyword>
<evidence type="ECO:0000256" key="2">
    <source>
        <dbReference type="ARBA" id="ARBA00022670"/>
    </source>
</evidence>
<evidence type="ECO:0000313" key="8">
    <source>
        <dbReference type="Proteomes" id="UP001153712"/>
    </source>
</evidence>
<dbReference type="PANTHER" id="PTHR11010">
    <property type="entry name" value="PROTEASE S28 PRO-X CARBOXYPEPTIDASE-RELATED"/>
    <property type="match status" value="1"/>
</dbReference>
<dbReference type="PANTHER" id="PTHR11010:SF117">
    <property type="entry name" value="SERINE PROTEASE 16"/>
    <property type="match status" value="1"/>
</dbReference>
<evidence type="ECO:0008006" key="9">
    <source>
        <dbReference type="Google" id="ProtNLM"/>
    </source>
</evidence>